<evidence type="ECO:0000256" key="3">
    <source>
        <dbReference type="ARBA" id="ARBA00022692"/>
    </source>
</evidence>
<keyword evidence="3" id="KW-0812">Transmembrane</keyword>
<dbReference type="GO" id="GO:0031295">
    <property type="term" value="P:T cell costimulation"/>
    <property type="evidence" value="ECO:0007669"/>
    <property type="project" value="TreeGrafter"/>
</dbReference>
<dbReference type="Pfam" id="PF13927">
    <property type="entry name" value="Ig_3"/>
    <property type="match status" value="1"/>
</dbReference>
<dbReference type="GO" id="GO:0042102">
    <property type="term" value="P:positive regulation of T cell proliferation"/>
    <property type="evidence" value="ECO:0007669"/>
    <property type="project" value="TreeGrafter"/>
</dbReference>
<keyword evidence="7" id="KW-1015">Disulfide bond</keyword>
<reference evidence="14" key="1">
    <citation type="submission" date="2025-08" db="UniProtKB">
        <authorList>
            <consortium name="RefSeq"/>
        </authorList>
    </citation>
    <scope>IDENTIFICATION</scope>
</reference>
<feature type="chain" id="PRO_5027580785" evidence="11">
    <location>
        <begin position="28"/>
        <end position="192"/>
    </location>
</feature>
<evidence type="ECO:0000256" key="9">
    <source>
        <dbReference type="ARBA" id="ARBA00023180"/>
    </source>
</evidence>
<organism evidence="13 14">
    <name type="scientific">Geotrypetes seraphini</name>
    <name type="common">Gaboon caecilian</name>
    <name type="synonym">Caecilia seraphini</name>
    <dbReference type="NCBI Taxonomy" id="260995"/>
    <lineage>
        <taxon>Eukaryota</taxon>
        <taxon>Metazoa</taxon>
        <taxon>Chordata</taxon>
        <taxon>Craniata</taxon>
        <taxon>Vertebrata</taxon>
        <taxon>Euteleostomi</taxon>
        <taxon>Amphibia</taxon>
        <taxon>Gymnophiona</taxon>
        <taxon>Geotrypetes</taxon>
    </lineage>
</organism>
<dbReference type="Gene3D" id="2.60.40.10">
    <property type="entry name" value="Immunoglobulins"/>
    <property type="match status" value="1"/>
</dbReference>
<evidence type="ECO:0000256" key="11">
    <source>
        <dbReference type="SAM" id="SignalP"/>
    </source>
</evidence>
<feature type="domain" description="Ig-like" evidence="12">
    <location>
        <begin position="29"/>
        <end position="134"/>
    </location>
</feature>
<evidence type="ECO:0000256" key="6">
    <source>
        <dbReference type="ARBA" id="ARBA00023136"/>
    </source>
</evidence>
<dbReference type="InterPro" id="IPR013783">
    <property type="entry name" value="Ig-like_fold"/>
</dbReference>
<keyword evidence="6" id="KW-0472">Membrane</keyword>
<keyword evidence="5" id="KW-1133">Transmembrane helix</keyword>
<keyword evidence="4 11" id="KW-0732">Signal</keyword>
<dbReference type="PANTHER" id="PTHR25466">
    <property type="entry name" value="T-LYMPHOCYTE ACTIVATION ANTIGEN"/>
    <property type="match status" value="1"/>
</dbReference>
<keyword evidence="8" id="KW-0675">Receptor</keyword>
<accession>A0A6P8REP7</accession>
<gene>
    <name evidence="14" type="primary">LOC117361015</name>
</gene>
<dbReference type="InterPro" id="IPR051713">
    <property type="entry name" value="T-cell_Activation_Regulation"/>
</dbReference>
<keyword evidence="13" id="KW-1185">Reference proteome</keyword>
<dbReference type="GeneID" id="117361015"/>
<evidence type="ECO:0000256" key="8">
    <source>
        <dbReference type="ARBA" id="ARBA00023170"/>
    </source>
</evidence>
<dbReference type="InParanoid" id="A0A6P8REP7"/>
<dbReference type="PANTHER" id="PTHR25466:SF14">
    <property type="entry name" value="BUTYROPHILIN SUBFAMILY 2 MEMBER A2-LIKE-RELATED"/>
    <property type="match status" value="1"/>
</dbReference>
<evidence type="ECO:0000313" key="13">
    <source>
        <dbReference type="Proteomes" id="UP000515159"/>
    </source>
</evidence>
<keyword evidence="10" id="KW-0393">Immunoglobulin domain</keyword>
<evidence type="ECO:0000259" key="12">
    <source>
        <dbReference type="PROSITE" id="PS50835"/>
    </source>
</evidence>
<dbReference type="AlphaFoldDB" id="A0A6P8REP7"/>
<protein>
    <submittedName>
        <fullName evidence="14">V-set domain-containing T-cell activation inhibitor 1-like</fullName>
    </submittedName>
</protein>
<dbReference type="Proteomes" id="UP000515159">
    <property type="component" value="Chromosome 5"/>
</dbReference>
<evidence type="ECO:0000256" key="2">
    <source>
        <dbReference type="ARBA" id="ARBA00022475"/>
    </source>
</evidence>
<keyword evidence="9" id="KW-0325">Glycoprotein</keyword>
<feature type="signal peptide" evidence="11">
    <location>
        <begin position="1"/>
        <end position="27"/>
    </location>
</feature>
<dbReference type="SUPFAM" id="SSF48726">
    <property type="entry name" value="Immunoglobulin"/>
    <property type="match status" value="1"/>
</dbReference>
<dbReference type="GO" id="GO:0009897">
    <property type="term" value="C:external side of plasma membrane"/>
    <property type="evidence" value="ECO:0007669"/>
    <property type="project" value="TreeGrafter"/>
</dbReference>
<name>A0A6P8REP7_GEOSA</name>
<sequence length="192" mass="21871">MRRGMREMAVQVMFAAFSFLLIRVSLSELQVTVSESPVKANVGDNLLLTCHLGVDQPPVDMSRLMIQWYHRGNLLAEYDNKLDIQDPKVHMSKEELQKGNASLLLSNIKANQAGSYRCYVYYAADTRMKEIVLEVADPTKVQEEEEDEQEICPKGSSPLVLNKVDEMISDFYKIHGKLRSLTRKVQKCLCSQ</sequence>
<evidence type="ECO:0000256" key="4">
    <source>
        <dbReference type="ARBA" id="ARBA00022729"/>
    </source>
</evidence>
<dbReference type="KEGG" id="gsh:117361015"/>
<evidence type="ECO:0000256" key="1">
    <source>
        <dbReference type="ARBA" id="ARBA00004251"/>
    </source>
</evidence>
<dbReference type="SMART" id="SM00409">
    <property type="entry name" value="IG"/>
    <property type="match status" value="1"/>
</dbReference>
<evidence type="ECO:0000313" key="14">
    <source>
        <dbReference type="RefSeq" id="XP_033801673.1"/>
    </source>
</evidence>
<proteinExistence type="predicted"/>
<keyword evidence="2" id="KW-1003">Cell membrane</keyword>
<dbReference type="InterPro" id="IPR003599">
    <property type="entry name" value="Ig_sub"/>
</dbReference>
<dbReference type="InterPro" id="IPR007110">
    <property type="entry name" value="Ig-like_dom"/>
</dbReference>
<dbReference type="GO" id="GO:0007166">
    <property type="term" value="P:cell surface receptor signaling pathway"/>
    <property type="evidence" value="ECO:0007669"/>
    <property type="project" value="TreeGrafter"/>
</dbReference>
<dbReference type="GO" id="GO:0071222">
    <property type="term" value="P:cellular response to lipopolysaccharide"/>
    <property type="evidence" value="ECO:0007669"/>
    <property type="project" value="TreeGrafter"/>
</dbReference>
<comment type="subcellular location">
    <subcellularLocation>
        <location evidence="1">Cell membrane</location>
        <topology evidence="1">Single-pass type I membrane protein</topology>
    </subcellularLocation>
</comment>
<dbReference type="InterPro" id="IPR036179">
    <property type="entry name" value="Ig-like_dom_sf"/>
</dbReference>
<evidence type="ECO:0000256" key="7">
    <source>
        <dbReference type="ARBA" id="ARBA00023157"/>
    </source>
</evidence>
<evidence type="ECO:0000256" key="10">
    <source>
        <dbReference type="ARBA" id="ARBA00023319"/>
    </source>
</evidence>
<dbReference type="GO" id="GO:0042130">
    <property type="term" value="P:negative regulation of T cell proliferation"/>
    <property type="evidence" value="ECO:0007669"/>
    <property type="project" value="TreeGrafter"/>
</dbReference>
<dbReference type="OrthoDB" id="10043043at2759"/>
<dbReference type="GO" id="GO:0006955">
    <property type="term" value="P:immune response"/>
    <property type="evidence" value="ECO:0007669"/>
    <property type="project" value="TreeGrafter"/>
</dbReference>
<dbReference type="PROSITE" id="PS50835">
    <property type="entry name" value="IG_LIKE"/>
    <property type="match status" value="1"/>
</dbReference>
<dbReference type="RefSeq" id="XP_033801673.1">
    <property type="nucleotide sequence ID" value="XM_033945782.1"/>
</dbReference>
<evidence type="ECO:0000256" key="5">
    <source>
        <dbReference type="ARBA" id="ARBA00022989"/>
    </source>
</evidence>